<dbReference type="EMBL" id="LR796598">
    <property type="protein sequence ID" value="CAB4153791.1"/>
    <property type="molecule type" value="Genomic_DNA"/>
</dbReference>
<organism evidence="1">
    <name type="scientific">uncultured Caudovirales phage</name>
    <dbReference type="NCBI Taxonomy" id="2100421"/>
    <lineage>
        <taxon>Viruses</taxon>
        <taxon>Duplodnaviria</taxon>
        <taxon>Heunggongvirae</taxon>
        <taxon>Uroviricota</taxon>
        <taxon>Caudoviricetes</taxon>
        <taxon>Peduoviridae</taxon>
        <taxon>Maltschvirus</taxon>
        <taxon>Maltschvirus maltsch</taxon>
    </lineage>
</organism>
<dbReference type="Pfam" id="PF20459">
    <property type="entry name" value="DUF6712"/>
    <property type="match status" value="1"/>
</dbReference>
<reference evidence="1" key="1">
    <citation type="submission" date="2020-04" db="EMBL/GenBank/DDBJ databases">
        <authorList>
            <person name="Chiriac C."/>
            <person name="Salcher M."/>
            <person name="Ghai R."/>
            <person name="Kavagutti S V."/>
        </authorList>
    </citation>
    <scope>NUCLEOTIDE SEQUENCE</scope>
</reference>
<gene>
    <name evidence="1" type="ORF">UFOVP634_25</name>
</gene>
<sequence>MAYLIEYEDLTNATPLGGNIDIDRYKFCIEDAQNSKLKEILGDTLYNKIETDYLDEDLSGDYLILYNDFVKPILIHQSAVEYLIIGGYQISNGGIYKHTPANGTPVDQTDIDMLVNHQRLKVEMYVERCLRWLLKVNLPEYQWHYENIVNPQFRNSGFGFDFIGYKTETTQDTWKANDSGDLTDSY</sequence>
<protein>
    <submittedName>
        <fullName evidence="1">Uncharacterized protein</fullName>
    </submittedName>
</protein>
<accession>A0A6J5N6X6</accession>
<proteinExistence type="predicted"/>
<dbReference type="InterPro" id="IPR046558">
    <property type="entry name" value="DUF6712"/>
</dbReference>
<evidence type="ECO:0000313" key="1">
    <source>
        <dbReference type="EMBL" id="CAB4153791.1"/>
    </source>
</evidence>
<name>A0A6J5N6X6_9CAUD</name>